<dbReference type="AlphaFoldDB" id="A0A9W4GX22"/>
<dbReference type="EMBL" id="CAJVAX010000001">
    <property type="protein sequence ID" value="CAG7600529.1"/>
    <property type="molecule type" value="Genomic_DNA"/>
</dbReference>
<accession>A0A9W4GX22</accession>
<dbReference type="Proteomes" id="UP001153328">
    <property type="component" value="Unassembled WGS sequence"/>
</dbReference>
<sequence>MGSGGTEGQHPQGRQGPALASSASDKQRAVTYMEQNLLPDTRSAGAMGEGGGVVHPPMTAPAPPPIFNDAKPDTGLTGLSGWAADSGLSAAMTVWRGQADRLMGRLQNELSALRGTKTLFLNQDTGIGTDLTAGSPLVTNPLFPNAPATTDPLIGTNPAFGTDPLLTTTPPPVSTNPAFGSNPLGGTQPPVVGTNPIHRPLPTSLDQM</sequence>
<organism evidence="2 3">
    <name type="scientific">Actinacidiphila bryophytorum</name>
    <dbReference type="NCBI Taxonomy" id="1436133"/>
    <lineage>
        <taxon>Bacteria</taxon>
        <taxon>Bacillati</taxon>
        <taxon>Actinomycetota</taxon>
        <taxon>Actinomycetes</taxon>
        <taxon>Kitasatosporales</taxon>
        <taxon>Streptomycetaceae</taxon>
        <taxon>Actinacidiphila</taxon>
    </lineage>
</organism>
<name>A0A9W4GX22_9ACTN</name>
<gene>
    <name evidence="2" type="ORF">SBRY_10335</name>
</gene>
<evidence type="ECO:0000313" key="2">
    <source>
        <dbReference type="EMBL" id="CAG7600529.1"/>
    </source>
</evidence>
<proteinExistence type="predicted"/>
<feature type="region of interest" description="Disordered" evidence="1">
    <location>
        <begin position="179"/>
        <end position="208"/>
    </location>
</feature>
<evidence type="ECO:0000256" key="1">
    <source>
        <dbReference type="SAM" id="MobiDB-lite"/>
    </source>
</evidence>
<evidence type="ECO:0000313" key="3">
    <source>
        <dbReference type="Proteomes" id="UP001153328"/>
    </source>
</evidence>
<reference evidence="2" key="1">
    <citation type="submission" date="2021-06" db="EMBL/GenBank/DDBJ databases">
        <authorList>
            <person name="Arsene-Ploetze F."/>
        </authorList>
    </citation>
    <scope>NUCLEOTIDE SEQUENCE</scope>
    <source>
        <strain evidence="2">SBRY1</strain>
    </source>
</reference>
<dbReference type="RefSeq" id="WP_205044502.1">
    <property type="nucleotide sequence ID" value="NZ_CAJVAX010000001.1"/>
</dbReference>
<protein>
    <submittedName>
        <fullName evidence="2">Uncharacterized protein</fullName>
    </submittedName>
</protein>
<feature type="region of interest" description="Disordered" evidence="1">
    <location>
        <begin position="1"/>
        <end position="27"/>
    </location>
</feature>
<comment type="caution">
    <text evidence="2">The sequence shown here is derived from an EMBL/GenBank/DDBJ whole genome shotgun (WGS) entry which is preliminary data.</text>
</comment>
<keyword evidence="3" id="KW-1185">Reference proteome</keyword>